<gene>
    <name evidence="1" type="ORF">DFQ05_0377</name>
</gene>
<proteinExistence type="predicted"/>
<evidence type="ECO:0000313" key="1">
    <source>
        <dbReference type="EMBL" id="TCK68867.1"/>
    </source>
</evidence>
<comment type="caution">
    <text evidence="1">The sequence shown here is derived from an EMBL/GenBank/DDBJ whole genome shotgun (WGS) entry which is preliminary data.</text>
</comment>
<dbReference type="EMBL" id="SMGI01000001">
    <property type="protein sequence ID" value="TCK68867.1"/>
    <property type="molecule type" value="Genomic_DNA"/>
</dbReference>
<name>A0A4R1KVW9_9FLAO</name>
<dbReference type="AlphaFoldDB" id="A0A4R1KVW9"/>
<keyword evidence="2" id="KW-1185">Reference proteome</keyword>
<accession>A0A4R1KVW9</accession>
<dbReference type="Proteomes" id="UP000295714">
    <property type="component" value="Unassembled WGS sequence"/>
</dbReference>
<reference evidence="1 2" key="1">
    <citation type="journal article" date="2015" name="Stand. Genomic Sci.">
        <title>Genomic Encyclopedia of Bacterial and Archaeal Type Strains, Phase III: the genomes of soil and plant-associated and newly described type strains.</title>
        <authorList>
            <person name="Whitman W.B."/>
            <person name="Woyke T."/>
            <person name="Klenk H.P."/>
            <person name="Zhou Y."/>
            <person name="Lilburn T.G."/>
            <person name="Beck B.J."/>
            <person name="De Vos P."/>
            <person name="Vandamme P."/>
            <person name="Eisen J.A."/>
            <person name="Garrity G."/>
            <person name="Hugenholtz P."/>
            <person name="Kyrpides N.C."/>
        </authorList>
    </citation>
    <scope>NUCLEOTIDE SEQUENCE [LARGE SCALE GENOMIC DNA]</scope>
    <source>
        <strain evidence="1 2">CECT 8445</strain>
    </source>
</reference>
<sequence length="139" mass="16320">MIKTEVFKVSLADKQSVIIPKLYAEVFYKLKQNRIKVKANFNSKTIEFYAALRREKTGVFRIYFSKTKQKELNLTSTDNLEMQLSEDTTKYGVIPCEEFEAVMLTDYEAYNIFEALTPGKRRSIIYAINRYKSSQTRIE</sequence>
<dbReference type="Pfam" id="PF13376">
    <property type="entry name" value="OmdA"/>
    <property type="match status" value="1"/>
</dbReference>
<protein>
    <submittedName>
        <fullName evidence="1">Bacteriocin resistance YdeI/OmpD-like protein</fullName>
    </submittedName>
</protein>
<organism evidence="1 2">
    <name type="scientific">Winogradskyella wandonensis</name>
    <dbReference type="NCBI Taxonomy" id="1442586"/>
    <lineage>
        <taxon>Bacteria</taxon>
        <taxon>Pseudomonadati</taxon>
        <taxon>Bacteroidota</taxon>
        <taxon>Flavobacteriia</taxon>
        <taxon>Flavobacteriales</taxon>
        <taxon>Flavobacteriaceae</taxon>
        <taxon>Winogradskyella</taxon>
    </lineage>
</organism>
<evidence type="ECO:0000313" key="2">
    <source>
        <dbReference type="Proteomes" id="UP000295714"/>
    </source>
</evidence>
<dbReference type="RefSeq" id="WP_241974190.1">
    <property type="nucleotide sequence ID" value="NZ_SMGI01000001.1"/>
</dbReference>